<organism evidence="1 2">
    <name type="scientific">Dendrobium chrysotoxum</name>
    <name type="common">Orchid</name>
    <dbReference type="NCBI Taxonomy" id="161865"/>
    <lineage>
        <taxon>Eukaryota</taxon>
        <taxon>Viridiplantae</taxon>
        <taxon>Streptophyta</taxon>
        <taxon>Embryophyta</taxon>
        <taxon>Tracheophyta</taxon>
        <taxon>Spermatophyta</taxon>
        <taxon>Magnoliopsida</taxon>
        <taxon>Liliopsida</taxon>
        <taxon>Asparagales</taxon>
        <taxon>Orchidaceae</taxon>
        <taxon>Epidendroideae</taxon>
        <taxon>Malaxideae</taxon>
        <taxon>Dendrobiinae</taxon>
        <taxon>Dendrobium</taxon>
    </lineage>
</organism>
<evidence type="ECO:0000313" key="1">
    <source>
        <dbReference type="EMBL" id="KAH0465615.1"/>
    </source>
</evidence>
<sequence length="359" mass="39391">MPGQLRRPTPKGMKRKSLPLASTFDSSSRNRSGRNCSGFFHWAGVDEDLALRGDFVASQLGVVEIHVGDEERDGHAQPEGFFYDCLEVGELVGVGLCDLVAAAKDCVEFFAKLALDFRVESHIFHLLADLEISPQERPENGDKISIVVLEALREATPLVIKGPQLHEKGIVLALKPSVEHDAVHIVVHHKLQAAADHNPLGGRLWVFTDILNDACGLIFPPIAVLLHDLVSEEGDGHYAAHLPPMLAVYSEDHILALSSEDIKDDVASSGTKLDSLGVEDLTGKIRRRDDNEIALAHSEEKDIAELLGQGCEIAVIEVVANLEPVAEDRHRKGPWRELELLPAELRDDDGESHCREEAE</sequence>
<keyword evidence="2" id="KW-1185">Reference proteome</keyword>
<dbReference type="AlphaFoldDB" id="A0AAV7GUP1"/>
<evidence type="ECO:0000313" key="2">
    <source>
        <dbReference type="Proteomes" id="UP000775213"/>
    </source>
</evidence>
<gene>
    <name evidence="1" type="ORF">IEQ34_005718</name>
</gene>
<protein>
    <submittedName>
        <fullName evidence="1">Uncharacterized protein</fullName>
    </submittedName>
</protein>
<proteinExistence type="predicted"/>
<accession>A0AAV7GUP1</accession>
<name>A0AAV7GUP1_DENCH</name>
<reference evidence="1 2" key="1">
    <citation type="journal article" date="2021" name="Hortic Res">
        <title>Chromosome-scale assembly of the Dendrobium chrysotoxum genome enhances the understanding of orchid evolution.</title>
        <authorList>
            <person name="Zhang Y."/>
            <person name="Zhang G.Q."/>
            <person name="Zhang D."/>
            <person name="Liu X.D."/>
            <person name="Xu X.Y."/>
            <person name="Sun W.H."/>
            <person name="Yu X."/>
            <person name="Zhu X."/>
            <person name="Wang Z.W."/>
            <person name="Zhao X."/>
            <person name="Zhong W.Y."/>
            <person name="Chen H."/>
            <person name="Yin W.L."/>
            <person name="Huang T."/>
            <person name="Niu S.C."/>
            <person name="Liu Z.J."/>
        </authorList>
    </citation>
    <scope>NUCLEOTIDE SEQUENCE [LARGE SCALE GENOMIC DNA]</scope>
    <source>
        <strain evidence="1">Lindl</strain>
    </source>
</reference>
<dbReference type="EMBL" id="JAGFBR010000006">
    <property type="protein sequence ID" value="KAH0465615.1"/>
    <property type="molecule type" value="Genomic_DNA"/>
</dbReference>
<dbReference type="Proteomes" id="UP000775213">
    <property type="component" value="Unassembled WGS sequence"/>
</dbReference>
<comment type="caution">
    <text evidence="1">The sequence shown here is derived from an EMBL/GenBank/DDBJ whole genome shotgun (WGS) entry which is preliminary data.</text>
</comment>